<organism evidence="1 2">
    <name type="scientific">Glomus cerebriforme</name>
    <dbReference type="NCBI Taxonomy" id="658196"/>
    <lineage>
        <taxon>Eukaryota</taxon>
        <taxon>Fungi</taxon>
        <taxon>Fungi incertae sedis</taxon>
        <taxon>Mucoromycota</taxon>
        <taxon>Glomeromycotina</taxon>
        <taxon>Glomeromycetes</taxon>
        <taxon>Glomerales</taxon>
        <taxon>Glomeraceae</taxon>
        <taxon>Glomus</taxon>
    </lineage>
</organism>
<gene>
    <name evidence="1" type="ORF">C1645_813127</name>
</gene>
<feature type="non-terminal residue" evidence="1">
    <location>
        <position position="92"/>
    </location>
</feature>
<evidence type="ECO:0000313" key="1">
    <source>
        <dbReference type="EMBL" id="RIA98087.1"/>
    </source>
</evidence>
<name>A0A397TNM7_9GLOM</name>
<sequence length="92" mass="10578">MAEAATFTATYLPSTSKRPCGFCLISNEDLNNMALTHVDLRTPEKMKEAIDINQAKELSIHTDFNFFWKFVNFNIYEVTISDRMHMLNLGIT</sequence>
<proteinExistence type="predicted"/>
<evidence type="ECO:0000313" key="2">
    <source>
        <dbReference type="Proteomes" id="UP000265703"/>
    </source>
</evidence>
<dbReference type="STRING" id="658196.A0A397TNM7"/>
<reference evidence="1 2" key="1">
    <citation type="submission" date="2018-06" db="EMBL/GenBank/DDBJ databases">
        <title>Comparative genomics reveals the genomic features of Rhizophagus irregularis, R. cerebriforme, R. diaphanum and Gigaspora rosea, and their symbiotic lifestyle signature.</title>
        <authorList>
            <person name="Morin E."/>
            <person name="San Clemente H."/>
            <person name="Chen E.C.H."/>
            <person name="De La Providencia I."/>
            <person name="Hainaut M."/>
            <person name="Kuo A."/>
            <person name="Kohler A."/>
            <person name="Murat C."/>
            <person name="Tang N."/>
            <person name="Roy S."/>
            <person name="Loubradou J."/>
            <person name="Henrissat B."/>
            <person name="Grigoriev I.V."/>
            <person name="Corradi N."/>
            <person name="Roux C."/>
            <person name="Martin F.M."/>
        </authorList>
    </citation>
    <scope>NUCLEOTIDE SEQUENCE [LARGE SCALE GENOMIC DNA]</scope>
    <source>
        <strain evidence="1 2">DAOM 227022</strain>
    </source>
</reference>
<comment type="caution">
    <text evidence="1">The sequence shown here is derived from an EMBL/GenBank/DDBJ whole genome shotgun (WGS) entry which is preliminary data.</text>
</comment>
<dbReference type="EMBL" id="QKYT01000020">
    <property type="protein sequence ID" value="RIA98087.1"/>
    <property type="molecule type" value="Genomic_DNA"/>
</dbReference>
<dbReference type="AlphaFoldDB" id="A0A397TNM7"/>
<keyword evidence="2" id="KW-1185">Reference proteome</keyword>
<dbReference type="OrthoDB" id="2440454at2759"/>
<dbReference type="Proteomes" id="UP000265703">
    <property type="component" value="Unassembled WGS sequence"/>
</dbReference>
<accession>A0A397TNM7</accession>
<protein>
    <submittedName>
        <fullName evidence="1">Uncharacterized protein</fullName>
    </submittedName>
</protein>